<dbReference type="InterPro" id="IPR016039">
    <property type="entry name" value="Thiolase-like"/>
</dbReference>
<dbReference type="Gene3D" id="3.30.70.3290">
    <property type="match status" value="1"/>
</dbReference>
<dbReference type="Gene3D" id="1.10.1200.10">
    <property type="entry name" value="ACP-like"/>
    <property type="match status" value="1"/>
</dbReference>
<comment type="caution">
    <text evidence="12">The sequence shown here is derived from an EMBL/GenBank/DDBJ whole genome shotgun (WGS) entry which is preliminary data.</text>
</comment>
<dbReference type="Gene3D" id="3.90.180.10">
    <property type="entry name" value="Medium-chain alcohol dehydrogenases, catalytic domain"/>
    <property type="match status" value="1"/>
</dbReference>
<dbReference type="InterPro" id="IPR014043">
    <property type="entry name" value="Acyl_transferase_dom"/>
</dbReference>
<dbReference type="InterPro" id="IPR020841">
    <property type="entry name" value="PKS_Beta-ketoAc_synthase_dom"/>
</dbReference>
<keyword evidence="3" id="KW-0808">Transferase</keyword>
<dbReference type="Proteomes" id="UP000759443">
    <property type="component" value="Unassembled WGS sequence"/>
</dbReference>
<evidence type="ECO:0000259" key="9">
    <source>
        <dbReference type="PROSITE" id="PS50075"/>
    </source>
</evidence>
<dbReference type="InterPro" id="IPR049900">
    <property type="entry name" value="PKS_mFAS_DH"/>
</dbReference>
<feature type="active site" description="Proton acceptor; for dehydratase activity" evidence="7">
    <location>
        <position position="897"/>
    </location>
</feature>
<dbReference type="SMART" id="SM00822">
    <property type="entry name" value="PKS_KR"/>
    <property type="match status" value="1"/>
</dbReference>
<accession>A0ABS4E2X2</accession>
<dbReference type="SUPFAM" id="SSF53901">
    <property type="entry name" value="Thiolase-like"/>
    <property type="match status" value="1"/>
</dbReference>
<protein>
    <submittedName>
        <fullName evidence="12">Acyl transferase domain-containing protein/NADPH:quinone reductase-like Zn-dependent oxidoreductase/acyl carrier protein</fullName>
    </submittedName>
</protein>
<dbReference type="InterPro" id="IPR016035">
    <property type="entry name" value="Acyl_Trfase/lysoPLipase"/>
</dbReference>
<dbReference type="InterPro" id="IPR018201">
    <property type="entry name" value="Ketoacyl_synth_AS"/>
</dbReference>
<evidence type="ECO:0000256" key="8">
    <source>
        <dbReference type="SAM" id="MobiDB-lite"/>
    </source>
</evidence>
<keyword evidence="1" id="KW-0596">Phosphopantetheine</keyword>
<dbReference type="Gene3D" id="3.10.129.110">
    <property type="entry name" value="Polyketide synthase dehydratase"/>
    <property type="match status" value="1"/>
</dbReference>
<proteinExistence type="predicted"/>
<dbReference type="InterPro" id="IPR002364">
    <property type="entry name" value="Quin_OxRdtase/zeta-crystal_CS"/>
</dbReference>
<feature type="region of interest" description="C-terminal hotdog fold" evidence="7">
    <location>
        <begin position="1000"/>
        <end position="1147"/>
    </location>
</feature>
<dbReference type="Pfam" id="PF08240">
    <property type="entry name" value="ADH_N"/>
    <property type="match status" value="1"/>
</dbReference>
<dbReference type="InterPro" id="IPR013968">
    <property type="entry name" value="PKS_KR"/>
</dbReference>
<dbReference type="SMART" id="SM00829">
    <property type="entry name" value="PKS_ER"/>
    <property type="match status" value="1"/>
</dbReference>
<dbReference type="InterPro" id="IPR032821">
    <property type="entry name" value="PKS_assoc"/>
</dbReference>
<evidence type="ECO:0000256" key="4">
    <source>
        <dbReference type="ARBA" id="ARBA00022857"/>
    </source>
</evidence>
<feature type="domain" description="Ketosynthase family 3 (KS3)" evidence="10">
    <location>
        <begin position="1"/>
        <end position="398"/>
    </location>
</feature>
<dbReference type="PANTHER" id="PTHR43775">
    <property type="entry name" value="FATTY ACID SYNTHASE"/>
    <property type="match status" value="1"/>
</dbReference>
<organism evidence="12 13">
    <name type="scientific">Rhizobium halophytocola</name>
    <dbReference type="NCBI Taxonomy" id="735519"/>
    <lineage>
        <taxon>Bacteria</taxon>
        <taxon>Pseudomonadati</taxon>
        <taxon>Pseudomonadota</taxon>
        <taxon>Alphaproteobacteria</taxon>
        <taxon>Hyphomicrobiales</taxon>
        <taxon>Rhizobiaceae</taxon>
        <taxon>Rhizobium/Agrobacterium group</taxon>
        <taxon>Rhizobium</taxon>
    </lineage>
</organism>
<dbReference type="Gene3D" id="3.40.47.10">
    <property type="match status" value="1"/>
</dbReference>
<dbReference type="CDD" id="cd05195">
    <property type="entry name" value="enoyl_red"/>
    <property type="match status" value="1"/>
</dbReference>
<gene>
    <name evidence="12" type="ORF">J2Z17_003751</name>
</gene>
<dbReference type="InterPro" id="IPR020806">
    <property type="entry name" value="PKS_PP-bd"/>
</dbReference>
<dbReference type="InterPro" id="IPR006162">
    <property type="entry name" value="Ppantetheine_attach_site"/>
</dbReference>
<dbReference type="InterPro" id="IPR014031">
    <property type="entry name" value="Ketoacyl_synth_C"/>
</dbReference>
<dbReference type="InterPro" id="IPR057326">
    <property type="entry name" value="KR_dom"/>
</dbReference>
<dbReference type="SUPFAM" id="SSF47336">
    <property type="entry name" value="ACP-like"/>
    <property type="match status" value="1"/>
</dbReference>
<keyword evidence="2" id="KW-0597">Phosphoprotein</keyword>
<dbReference type="PROSITE" id="PS01162">
    <property type="entry name" value="QOR_ZETA_CRYSTAL"/>
    <property type="match status" value="1"/>
</dbReference>
<dbReference type="SUPFAM" id="SSF51735">
    <property type="entry name" value="NAD(P)-binding Rossmann-fold domains"/>
    <property type="match status" value="2"/>
</dbReference>
<evidence type="ECO:0000256" key="5">
    <source>
        <dbReference type="ARBA" id="ARBA00023268"/>
    </source>
</evidence>
<feature type="domain" description="Carrier" evidence="9">
    <location>
        <begin position="2358"/>
        <end position="2435"/>
    </location>
</feature>
<dbReference type="InterPro" id="IPR011032">
    <property type="entry name" value="GroES-like_sf"/>
</dbReference>
<dbReference type="SMART" id="SM00827">
    <property type="entry name" value="PKS_AT"/>
    <property type="match status" value="1"/>
</dbReference>
<evidence type="ECO:0000256" key="2">
    <source>
        <dbReference type="ARBA" id="ARBA00022553"/>
    </source>
</evidence>
<dbReference type="EMBL" id="JAGGJU010000010">
    <property type="protein sequence ID" value="MBP1852296.1"/>
    <property type="molecule type" value="Genomic_DNA"/>
</dbReference>
<dbReference type="PROSITE" id="PS00606">
    <property type="entry name" value="KS3_1"/>
    <property type="match status" value="1"/>
</dbReference>
<dbReference type="PROSITE" id="PS50075">
    <property type="entry name" value="CARRIER"/>
    <property type="match status" value="1"/>
</dbReference>
<dbReference type="Gene3D" id="3.40.366.10">
    <property type="entry name" value="Malonyl-Coenzyme A Acyl Carrier Protein, domain 2"/>
    <property type="match status" value="1"/>
</dbReference>
<dbReference type="InterPro" id="IPR050091">
    <property type="entry name" value="PKS_NRPS_Biosynth_Enz"/>
</dbReference>
<dbReference type="Pfam" id="PF00550">
    <property type="entry name" value="PP-binding"/>
    <property type="match status" value="1"/>
</dbReference>
<dbReference type="SUPFAM" id="SSF52151">
    <property type="entry name" value="FabD/lysophospholipase-like"/>
    <property type="match status" value="1"/>
</dbReference>
<dbReference type="InterPro" id="IPR036736">
    <property type="entry name" value="ACP-like_sf"/>
</dbReference>
<dbReference type="InterPro" id="IPR013154">
    <property type="entry name" value="ADH-like_N"/>
</dbReference>
<dbReference type="Gene3D" id="3.40.50.720">
    <property type="entry name" value="NAD(P)-binding Rossmann-like Domain"/>
    <property type="match status" value="2"/>
</dbReference>
<dbReference type="InterPro" id="IPR001227">
    <property type="entry name" value="Ac_transferase_dom_sf"/>
</dbReference>
<reference evidence="12 13" key="1">
    <citation type="submission" date="2021-03" db="EMBL/GenBank/DDBJ databases">
        <title>Genomic Encyclopedia of Type Strains, Phase IV (KMG-IV): sequencing the most valuable type-strain genomes for metagenomic binning, comparative biology and taxonomic classification.</title>
        <authorList>
            <person name="Goeker M."/>
        </authorList>
    </citation>
    <scope>NUCLEOTIDE SEQUENCE [LARGE SCALE GENOMIC DNA]</scope>
    <source>
        <strain evidence="12 13">DSM 21600</strain>
    </source>
</reference>
<dbReference type="Pfam" id="PF00109">
    <property type="entry name" value="ketoacyl-synt"/>
    <property type="match status" value="1"/>
</dbReference>
<dbReference type="Pfam" id="PF00698">
    <property type="entry name" value="Acyl_transf_1"/>
    <property type="match status" value="1"/>
</dbReference>
<dbReference type="InterPro" id="IPR014030">
    <property type="entry name" value="Ketoacyl_synth_N"/>
</dbReference>
<dbReference type="Pfam" id="PF08659">
    <property type="entry name" value="KR"/>
    <property type="match status" value="1"/>
</dbReference>
<keyword evidence="5" id="KW-0511">Multifunctional enzyme</keyword>
<dbReference type="InterPro" id="IPR020843">
    <property type="entry name" value="ER"/>
</dbReference>
<dbReference type="SMART" id="SM00825">
    <property type="entry name" value="PKS_KS"/>
    <property type="match status" value="1"/>
</dbReference>
<dbReference type="PROSITE" id="PS52019">
    <property type="entry name" value="PKS_MFAS_DH"/>
    <property type="match status" value="1"/>
</dbReference>
<dbReference type="InterPro" id="IPR016036">
    <property type="entry name" value="Malonyl_transacylase_ACP-bd"/>
</dbReference>
<dbReference type="Pfam" id="PF02801">
    <property type="entry name" value="Ketoacyl-synt_C"/>
    <property type="match status" value="1"/>
</dbReference>
<sequence>MLARRCMVTRIPGHRWDLARYWHPEMGVPGKYYSYAAGVIDELESFDPGLFGISKREALFMDPQQRLLLELTWRALEDANIPAHSLHGENVAVYVGASSIDNGNLSVEDPAGPGPHFMTGNTLSIVSNRISHIFGLNGPSMTIDTACSSSLVALDAAVKALNAGDVDTAIVAGVNILVHPLPFVGFSQARMLSKDGLCRAYDDDGIGYVRAEGAVVLVLRRSDKAAAEGDRSHATIVATGTNAAGRTNGISLPSREVQADLLRSIYVGNGLDVEQLAFVEGHGTGTKVGDPAEIWSVGQIVGLNRRHPIPIGSIKTNIGHAEPASGLLGVLKAMLALEHDYLPASLHFDTPNDTIDFEGLNVRVASEGVALKRTGTARLAGINSFGFGGANAHIVISDPTGPVGTSDAPVVEEPYFVASAHTADNLRGLLEAYRDRLQAADAMQRSAVIAAAATNRTLLRHRFVVKGGSDEVLTAIDGWLSGGEVHGAEIGEALSREPKVALVFSGNGAQWVGMGLDALRYNRPFRERYQEIATLFSRYSDVDLMEALEAEDLSTRLADTKLAQPLLFAIQAALADAMVADGLKVTASLGHSVGEVAAAYACGALSLEDAVTVIAKRSLHQDVLAGEGTMAAVKLGDQAAQALIRELGLAELEVAAINAPNSVTISGPVEQIQEFRERARQKKVVVQPLDINYPFHHPLIDRARDAFIGDMPAIAPRPSDYAFISTVSGTTLTGESLNPDYWWRNVRQPVKFQQAVEEALTLGCNVFLEMSPRPILTGYVNDIAQQQSAAVSVVSTLTREAVGGDIDPVTRAMSRAIAFGAAVDAKKVFGSRNAAVSLPRLPFDRVVLHPEPTSDAIDIYGRNQPDSYTLLGWRTDPNGTTWKNHIDAHLFPDLAEHVVDNRSILPGAGFIEIAVEAARQFFGTEKVEITNLEIIRPLELSTARILEISTIVSPETGDLQIRSRERLSHDEWAIHVVARVRELTEIEVGARPLPVLGKSTGHVDAPSAYRTAGNFGLDYGPRFQLLDHATLYGDRLIAVDLKAPADAGHPLLTYHLNPLSVDAVFHGLVALFDRFSGTHNGAPYIPVRFGEIRIERLHVPVRRAVIEIERLSATSIKANFHLLDEQGVRIAVLADSRFRRTYLKQHKALDSLSFHYEAVAAPRAFNFPAKALSGPSEPAFKELPESGLGNDTYLFQAAVFSAIQDFFRALAGGRSSVTASDLPVDLGFRRYLSNCLQLLVDAGLAHHDDSVWTLVEDEALPPVADLLRDLYSHCPERGVEIVLINDCHREVLQRIAETGDEADKGREERKYSAFASEATLAHHAVHSPIAKQRTALLVEAVRTFSRARSGHGFNVLELGSVSAHLSRTLAGIVARAGGGLIVCEPDGGARRNLEVQFENDAHVRVISPEQLAAVSGMHLIATASDDFGALLRTEAGLGDALSACDRFVGVFSSPSVFNDFVFGVVDGVSGLQAADAWGKIFEERGFGEVRSRALDVDSGTLVTVEAIRAPAVTTATASEHTQSISALVLHDGSLDVARLGEVASTTGFNLVSLVALEGDLEHDRAAITAALEDGAGALQAVVYIAGAPQAAADTPALLLDRVMGLNALALSIADLRETIFDKVGLRVVVSAPGGAPSTEGFTTSAASPLNTGLWTYLRVLRNEFEILDLNCIDPGAANSGIEAMLSWARKALEMPGTNREWVVGGSDELLEVRAVPGAIAPLARMTDRFEAATIRQQVPSQVSSIRWESCAPPPLRHGEILVKVAATGLNFRDVMWAMGLLPEEALEDGFAGASIGMEFSGEIVAVGSGVDDLVVGDRVMAIAASAFSTHVVVNRNGVAKLPDGVDLVAAASIPVVFLTAYYALVELGRMRSGDTVLIHGAAGGVGLAAIQVAKHVGATIIATAGTPEKRRFAEMLGADHVFDSRSLSFVADVRDVTGGEGVDLVLNSLFGEAMEQSLSLVKPFGRFLELGKRDYYADSKIGLRPFRRNISYFGIDADQLLVLQPDLARRLLSEIGGLFEAGIFSPLPYRPFDYDEIGDAFRLMQNAGHIGKIVVLPPLAGRDHVTQGARRGFHVDPQGMHLVVGGIGGFGLAAADWLVENGARHIALCSRRGLADEATNAAIDRWRRSGVEVGIHACDVTDVQSVEALLSALRAVAPLKTVLHAAMVLDDALISNLTRDRNKPVIDVKARGLAVLDRLTRADPLDHFIAFSSVTTMVGNPGQSNYVAANGYMEGLMRVRRQAGLPGLAIGFGAIADAGYLVRNADVGQLLDRRLGKTALPARDALDLVEQYIMAEPGTIDAAVVLISEFDWALAHNLPVVNEPLFEIVARKVAQNPSSAEGGNVDLVQMIEGKSPAEAQDALFKVIANEIASILRVSPESVNKDSVLKEIGLDSLMAVELGMNFEQNTGFDMPLSSLSDSATVGDVTRRLYEKVSARSGADDAEKEDTADARIMDELSRRHTGGN</sequence>
<dbReference type="InterPro" id="IPR049552">
    <property type="entry name" value="PKS_DH_N"/>
</dbReference>
<dbReference type="SMART" id="SM00826">
    <property type="entry name" value="PKS_DH"/>
    <property type="match status" value="1"/>
</dbReference>
<evidence type="ECO:0000259" key="11">
    <source>
        <dbReference type="PROSITE" id="PS52019"/>
    </source>
</evidence>
<feature type="domain" description="PKS/mFAS DH" evidence="11">
    <location>
        <begin position="857"/>
        <end position="1147"/>
    </location>
</feature>
<feature type="region of interest" description="N-terminal hotdog fold" evidence="7">
    <location>
        <begin position="857"/>
        <end position="987"/>
    </location>
</feature>
<dbReference type="InterPro" id="IPR009081">
    <property type="entry name" value="PP-bd_ACP"/>
</dbReference>
<dbReference type="Pfam" id="PF00107">
    <property type="entry name" value="ADH_zinc_N"/>
    <property type="match status" value="1"/>
</dbReference>
<evidence type="ECO:0000256" key="1">
    <source>
        <dbReference type="ARBA" id="ARBA00022450"/>
    </source>
</evidence>
<evidence type="ECO:0000259" key="10">
    <source>
        <dbReference type="PROSITE" id="PS52004"/>
    </source>
</evidence>
<dbReference type="Pfam" id="PF14765">
    <property type="entry name" value="PS-DH"/>
    <property type="match status" value="1"/>
</dbReference>
<dbReference type="Pfam" id="PF16197">
    <property type="entry name" value="KAsynt_C_assoc"/>
    <property type="match status" value="1"/>
</dbReference>
<dbReference type="PROSITE" id="PS00012">
    <property type="entry name" value="PHOSPHOPANTETHEINE"/>
    <property type="match status" value="1"/>
</dbReference>
<evidence type="ECO:0000256" key="3">
    <source>
        <dbReference type="ARBA" id="ARBA00022679"/>
    </source>
</evidence>
<dbReference type="CDD" id="cd05274">
    <property type="entry name" value="KR_FAS_SDR_x"/>
    <property type="match status" value="1"/>
</dbReference>
<keyword evidence="13" id="KW-1185">Reference proteome</keyword>
<dbReference type="PROSITE" id="PS52004">
    <property type="entry name" value="KS3_2"/>
    <property type="match status" value="1"/>
</dbReference>
<keyword evidence="4" id="KW-0521">NADP</keyword>
<feature type="region of interest" description="Disordered" evidence="8">
    <location>
        <begin position="2436"/>
        <end position="2466"/>
    </location>
</feature>
<dbReference type="Pfam" id="PF21089">
    <property type="entry name" value="PKS_DH_N"/>
    <property type="match status" value="1"/>
</dbReference>
<dbReference type="SMART" id="SM00823">
    <property type="entry name" value="PKS_PP"/>
    <property type="match status" value="1"/>
</dbReference>
<dbReference type="InterPro" id="IPR013149">
    <property type="entry name" value="ADH-like_C"/>
</dbReference>
<feature type="compositionally biased region" description="Basic and acidic residues" evidence="8">
    <location>
        <begin position="2436"/>
        <end position="2460"/>
    </location>
</feature>
<dbReference type="CDD" id="cd00833">
    <property type="entry name" value="PKS"/>
    <property type="match status" value="1"/>
</dbReference>
<evidence type="ECO:0000256" key="7">
    <source>
        <dbReference type="PROSITE-ProRule" id="PRU01363"/>
    </source>
</evidence>
<evidence type="ECO:0000256" key="6">
    <source>
        <dbReference type="ARBA" id="ARBA00023315"/>
    </source>
</evidence>
<dbReference type="SUPFAM" id="SSF55048">
    <property type="entry name" value="Probable ACP-binding domain of malonyl-CoA ACP transacylase"/>
    <property type="match status" value="1"/>
</dbReference>
<dbReference type="InterPro" id="IPR049551">
    <property type="entry name" value="PKS_DH_C"/>
</dbReference>
<dbReference type="InterPro" id="IPR020807">
    <property type="entry name" value="PKS_DH"/>
</dbReference>
<name>A0ABS4E2X2_9HYPH</name>
<dbReference type="PANTHER" id="PTHR43775:SF37">
    <property type="entry name" value="SI:DKEY-61P9.11"/>
    <property type="match status" value="1"/>
</dbReference>
<keyword evidence="6" id="KW-0012">Acyltransferase</keyword>
<dbReference type="SUPFAM" id="SSF50129">
    <property type="entry name" value="GroES-like"/>
    <property type="match status" value="1"/>
</dbReference>
<dbReference type="InterPro" id="IPR042104">
    <property type="entry name" value="PKS_dehydratase_sf"/>
</dbReference>
<evidence type="ECO:0000313" key="13">
    <source>
        <dbReference type="Proteomes" id="UP000759443"/>
    </source>
</evidence>
<dbReference type="InterPro" id="IPR036291">
    <property type="entry name" value="NAD(P)-bd_dom_sf"/>
</dbReference>
<evidence type="ECO:0000313" key="12">
    <source>
        <dbReference type="EMBL" id="MBP1852296.1"/>
    </source>
</evidence>
<feature type="active site" description="Proton donor; for dehydratase activity" evidence="7">
    <location>
        <position position="1062"/>
    </location>
</feature>